<reference evidence="1" key="1">
    <citation type="submission" date="2019-11" db="UniProtKB">
        <authorList>
            <consortium name="WormBaseParasite"/>
        </authorList>
    </citation>
    <scope>IDENTIFICATION</scope>
</reference>
<sequence>FSSYHTGSDHAPCHLIAPKSLKQTHIHPPAFPNACLTQFTHTNTSQLQLWQKCDASYFSSSSSISHPTPFSSVWLQVSPPSASKHRFPLYHCTHPHCHQASANSPSGTATGCIAPLRAHFRKSTANQLRTVSLVLCD</sequence>
<proteinExistence type="predicted"/>
<protein>
    <submittedName>
        <fullName evidence="1">Ovule protein</fullName>
    </submittedName>
</protein>
<organism evidence="1">
    <name type="scientific">Mesocestoides corti</name>
    <name type="common">Flatworm</name>
    <dbReference type="NCBI Taxonomy" id="53468"/>
    <lineage>
        <taxon>Eukaryota</taxon>
        <taxon>Metazoa</taxon>
        <taxon>Spiralia</taxon>
        <taxon>Lophotrochozoa</taxon>
        <taxon>Platyhelminthes</taxon>
        <taxon>Cestoda</taxon>
        <taxon>Eucestoda</taxon>
        <taxon>Cyclophyllidea</taxon>
        <taxon>Mesocestoididae</taxon>
        <taxon>Mesocestoides</taxon>
    </lineage>
</organism>
<accession>A0A5K3FTL2</accession>
<evidence type="ECO:0000313" key="1">
    <source>
        <dbReference type="WBParaSite" id="MCU_011568-RA"/>
    </source>
</evidence>
<dbReference type="AlphaFoldDB" id="A0A5K3FTL2"/>
<name>A0A5K3FTL2_MESCO</name>
<dbReference type="WBParaSite" id="MCU_011568-RA">
    <property type="protein sequence ID" value="MCU_011568-RA"/>
    <property type="gene ID" value="MCU_011568"/>
</dbReference>